<accession>A0A1W1UP89</accession>
<dbReference type="RefSeq" id="WP_084046298.1">
    <property type="nucleotide sequence ID" value="NZ_FWWU01000006.1"/>
</dbReference>
<protein>
    <recommendedName>
        <fullName evidence="1">DUF7079 domain-containing protein</fullName>
    </recommendedName>
</protein>
<dbReference type="InterPro" id="IPR055507">
    <property type="entry name" value="DUF7079"/>
</dbReference>
<sequence>MVLPAGRKALDVQGRRRRQPVWTALSELFLDTELTEADLRRIARVLDASGYPDTTLRKILHRELAPFLLGNLFTVAGVWNGFDEAWVCEQAERYARRPPTGGALRAWLSARTLGAAWRGLQGWRASQC</sequence>
<proteinExistence type="predicted"/>
<keyword evidence="3" id="KW-1185">Reference proteome</keyword>
<name>A0A1W1UP89_9DEIO</name>
<feature type="domain" description="DUF7079" evidence="1">
    <location>
        <begin position="17"/>
        <end position="118"/>
    </location>
</feature>
<reference evidence="2 3" key="1">
    <citation type="submission" date="2017-04" db="EMBL/GenBank/DDBJ databases">
        <authorList>
            <person name="Afonso C.L."/>
            <person name="Miller P.J."/>
            <person name="Scott M.A."/>
            <person name="Spackman E."/>
            <person name="Goraichik I."/>
            <person name="Dimitrov K.M."/>
            <person name="Suarez D.L."/>
            <person name="Swayne D.E."/>
        </authorList>
    </citation>
    <scope>NUCLEOTIDE SEQUENCE [LARGE SCALE GENOMIC DNA]</scope>
    <source>
        <strain evidence="2 3">KR-140</strain>
    </source>
</reference>
<dbReference type="OrthoDB" id="8684941at2"/>
<gene>
    <name evidence="2" type="ORF">SAMN00790413_04162</name>
</gene>
<dbReference type="EMBL" id="FWWU01000006">
    <property type="protein sequence ID" value="SMB82843.1"/>
    <property type="molecule type" value="Genomic_DNA"/>
</dbReference>
<dbReference type="Proteomes" id="UP000192582">
    <property type="component" value="Unassembled WGS sequence"/>
</dbReference>
<dbReference type="Pfam" id="PF23296">
    <property type="entry name" value="DUF7079"/>
    <property type="match status" value="1"/>
</dbReference>
<evidence type="ECO:0000313" key="3">
    <source>
        <dbReference type="Proteomes" id="UP000192582"/>
    </source>
</evidence>
<organism evidence="2 3">
    <name type="scientific">Deinococcus hopiensis KR-140</name>
    <dbReference type="NCBI Taxonomy" id="695939"/>
    <lineage>
        <taxon>Bacteria</taxon>
        <taxon>Thermotogati</taxon>
        <taxon>Deinococcota</taxon>
        <taxon>Deinococci</taxon>
        <taxon>Deinococcales</taxon>
        <taxon>Deinococcaceae</taxon>
        <taxon>Deinococcus</taxon>
    </lineage>
</organism>
<evidence type="ECO:0000259" key="1">
    <source>
        <dbReference type="Pfam" id="PF23296"/>
    </source>
</evidence>
<dbReference type="AlphaFoldDB" id="A0A1W1UP89"/>
<evidence type="ECO:0000313" key="2">
    <source>
        <dbReference type="EMBL" id="SMB82843.1"/>
    </source>
</evidence>